<proteinExistence type="predicted"/>
<reference evidence="2" key="2">
    <citation type="submission" date="2024-06" db="EMBL/GenBank/DDBJ databases">
        <title>Micromonospora mangrovi CCTCC AA 2012012 genome sequences.</title>
        <authorList>
            <person name="Gao J."/>
        </authorList>
    </citation>
    <scope>NUCLEOTIDE SEQUENCE</scope>
    <source>
        <strain evidence="2">CCTCC AA 2012012</strain>
    </source>
</reference>
<protein>
    <submittedName>
        <fullName evidence="1">Uncharacterized protein</fullName>
    </submittedName>
</protein>
<evidence type="ECO:0000313" key="1">
    <source>
        <dbReference type="EMBL" id="XBP92939.1"/>
    </source>
</evidence>
<dbReference type="AlphaFoldDB" id="A0AAU7M668"/>
<sequence length="64" mass="6723">MSVIETFDADAVVLVASMVVDAHQGGRACPQCTDDGCGQEAWAADILAQHAADRAAFCERVAAW</sequence>
<organism evidence="1">
    <name type="scientific">Micromonospora sp. CCTCC AA 2012012</name>
    <dbReference type="NCBI Taxonomy" id="3111921"/>
    <lineage>
        <taxon>Bacteria</taxon>
        <taxon>Bacillati</taxon>
        <taxon>Actinomycetota</taxon>
        <taxon>Actinomycetes</taxon>
        <taxon>Micromonosporales</taxon>
        <taxon>Micromonosporaceae</taxon>
        <taxon>Micromonospora</taxon>
    </lineage>
</organism>
<dbReference type="RefSeq" id="WP_350932563.1">
    <property type="nucleotide sequence ID" value="NZ_CP157762.1"/>
</dbReference>
<evidence type="ECO:0000313" key="2">
    <source>
        <dbReference type="EMBL" id="XCH73636.1"/>
    </source>
</evidence>
<accession>A0AAU7M668</accession>
<dbReference type="EMBL" id="CP157762">
    <property type="protein sequence ID" value="XBP92939.1"/>
    <property type="molecule type" value="Genomic_DNA"/>
</dbReference>
<gene>
    <name evidence="2" type="ORF">ABUL08_25700</name>
    <name evidence="1" type="ORF">VK199_25620</name>
</gene>
<name>A0AAU7M668_9ACTN</name>
<dbReference type="EMBL" id="CP159342">
    <property type="protein sequence ID" value="XCH73636.1"/>
    <property type="molecule type" value="Genomic_DNA"/>
</dbReference>
<reference evidence="1" key="1">
    <citation type="submission" date="2024-01" db="EMBL/GenBank/DDBJ databases">
        <title>The genome sequence of Micromonospora mangrovi CCTCC AA 2012012.</title>
        <authorList>
            <person name="Gao J."/>
        </authorList>
    </citation>
    <scope>NUCLEOTIDE SEQUENCE</scope>
    <source>
        <strain evidence="1">CCTCC AA 2012012</strain>
    </source>
</reference>